<evidence type="ECO:0000256" key="1">
    <source>
        <dbReference type="SAM" id="Phobius"/>
    </source>
</evidence>
<evidence type="ECO:0000313" key="2">
    <source>
        <dbReference type="EMBL" id="KAF4616106.1"/>
    </source>
</evidence>
<dbReference type="AlphaFoldDB" id="A0A8H4VMG7"/>
<accession>A0A8H4VMG7</accession>
<reference evidence="2 3" key="1">
    <citation type="submission" date="2019-12" db="EMBL/GenBank/DDBJ databases">
        <authorList>
            <person name="Floudas D."/>
            <person name="Bentzer J."/>
            <person name="Ahren D."/>
            <person name="Johansson T."/>
            <person name="Persson P."/>
            <person name="Tunlid A."/>
        </authorList>
    </citation>
    <scope>NUCLEOTIDE SEQUENCE [LARGE SCALE GENOMIC DNA]</scope>
    <source>
        <strain evidence="2 3">CBS 102.39</strain>
    </source>
</reference>
<name>A0A8H4VMG7_9AGAR</name>
<comment type="caution">
    <text evidence="2">The sequence shown here is derived from an EMBL/GenBank/DDBJ whole genome shotgun (WGS) entry which is preliminary data.</text>
</comment>
<feature type="transmembrane region" description="Helical" evidence="1">
    <location>
        <begin position="174"/>
        <end position="195"/>
    </location>
</feature>
<organism evidence="2 3">
    <name type="scientific">Agrocybe pediades</name>
    <dbReference type="NCBI Taxonomy" id="84607"/>
    <lineage>
        <taxon>Eukaryota</taxon>
        <taxon>Fungi</taxon>
        <taxon>Dikarya</taxon>
        <taxon>Basidiomycota</taxon>
        <taxon>Agaricomycotina</taxon>
        <taxon>Agaricomycetes</taxon>
        <taxon>Agaricomycetidae</taxon>
        <taxon>Agaricales</taxon>
        <taxon>Agaricineae</taxon>
        <taxon>Strophariaceae</taxon>
        <taxon>Agrocybe</taxon>
    </lineage>
</organism>
<keyword evidence="3" id="KW-1185">Reference proteome</keyword>
<keyword evidence="1" id="KW-0812">Transmembrane</keyword>
<dbReference type="EMBL" id="JAACJL010000032">
    <property type="protein sequence ID" value="KAF4616106.1"/>
    <property type="molecule type" value="Genomic_DNA"/>
</dbReference>
<gene>
    <name evidence="2" type="ORF">D9613_011305</name>
</gene>
<proteinExistence type="predicted"/>
<keyword evidence="1" id="KW-1133">Transmembrane helix</keyword>
<protein>
    <submittedName>
        <fullName evidence="2">Uncharacterized protein</fullName>
    </submittedName>
</protein>
<dbReference type="Proteomes" id="UP000521872">
    <property type="component" value="Unassembled WGS sequence"/>
</dbReference>
<sequence>MAQTLQPSSGLLSTTNHSWRMRVAYHGDVETGACSEGVNCAVEDEAPQVVGGQAAGRVPDANATLPTVNSSEREGSISTLILALTWTCAKATEIVTAGIFPASKWCHYLFHCTPDEGVAGQDRQEYLTRWGKALRSIARSWKATQTITTSLLLVSALTILQLNDILGNRAICTLMAAAILLALASILSSFVYLLSKEQFINHWKASEGLDTSFWKCISMPLDFAIWSFIFFISTIFMLIYERMVPTQADGIISQPAINYPQPLGAAFVAILSVITGL</sequence>
<feature type="transmembrane region" description="Helical" evidence="1">
    <location>
        <begin position="216"/>
        <end position="239"/>
    </location>
</feature>
<evidence type="ECO:0000313" key="3">
    <source>
        <dbReference type="Proteomes" id="UP000521872"/>
    </source>
</evidence>
<keyword evidence="1" id="KW-0472">Membrane</keyword>